<proteinExistence type="predicted"/>
<dbReference type="InterPro" id="IPR056884">
    <property type="entry name" value="NPHP3-like_N"/>
</dbReference>
<dbReference type="Proteomes" id="UP000736335">
    <property type="component" value="Unassembled WGS sequence"/>
</dbReference>
<protein>
    <recommendedName>
        <fullName evidence="2">Nephrocystin 3-like N-terminal domain-containing protein</fullName>
    </recommendedName>
</protein>
<dbReference type="PANTHER" id="PTHR10039:SF14">
    <property type="entry name" value="NACHT DOMAIN-CONTAINING PROTEIN"/>
    <property type="match status" value="1"/>
</dbReference>
<sequence>MSQYYLAREAQYQPGDKRVCREGTREGLLFGIELWAQDRNGPPICWLTGPHRSGKSTIARTIAEKMTKNGSLGASFFCTGRFSFKAPSDTFVIVPTLAFQLAQNYSKFRSSLKVQPAYPSLEAQVNNMIVRPLKESAISTLIIIDALDACEDEERMVSLLGRLASEAPKVKFFITSRPEPGIRSSLDGWKVPVFYLDCES</sequence>
<dbReference type="Pfam" id="PF24883">
    <property type="entry name" value="NPHP3_N"/>
    <property type="match status" value="1"/>
</dbReference>
<comment type="caution">
    <text evidence="3">The sequence shown here is derived from an EMBL/GenBank/DDBJ whole genome shotgun (WGS) entry which is preliminary data.</text>
</comment>
<feature type="domain" description="Nephrocystin 3-like N-terminal" evidence="2">
    <location>
        <begin position="33"/>
        <end position="177"/>
    </location>
</feature>
<dbReference type="OrthoDB" id="163438at2759"/>
<dbReference type="InterPro" id="IPR027417">
    <property type="entry name" value="P-loop_NTPase"/>
</dbReference>
<keyword evidence="4" id="KW-1185">Reference proteome</keyword>
<evidence type="ECO:0000259" key="2">
    <source>
        <dbReference type="Pfam" id="PF24883"/>
    </source>
</evidence>
<dbReference type="Gene3D" id="3.40.50.300">
    <property type="entry name" value="P-loop containing nucleotide triphosphate hydrolases"/>
    <property type="match status" value="1"/>
</dbReference>
<organism evidence="3 4">
    <name type="scientific">Thelephora terrestris</name>
    <dbReference type="NCBI Taxonomy" id="56493"/>
    <lineage>
        <taxon>Eukaryota</taxon>
        <taxon>Fungi</taxon>
        <taxon>Dikarya</taxon>
        <taxon>Basidiomycota</taxon>
        <taxon>Agaricomycotina</taxon>
        <taxon>Agaricomycetes</taxon>
        <taxon>Thelephorales</taxon>
        <taxon>Thelephoraceae</taxon>
        <taxon>Thelephora</taxon>
    </lineage>
</organism>
<keyword evidence="1" id="KW-0677">Repeat</keyword>
<dbReference type="SUPFAM" id="SSF52540">
    <property type="entry name" value="P-loop containing nucleoside triphosphate hydrolases"/>
    <property type="match status" value="1"/>
</dbReference>
<reference evidence="3" key="1">
    <citation type="journal article" date="2020" name="Nat. Commun.">
        <title>Large-scale genome sequencing of mycorrhizal fungi provides insights into the early evolution of symbiotic traits.</title>
        <authorList>
            <person name="Miyauchi S."/>
            <person name="Kiss E."/>
            <person name="Kuo A."/>
            <person name="Drula E."/>
            <person name="Kohler A."/>
            <person name="Sanchez-Garcia M."/>
            <person name="Morin E."/>
            <person name="Andreopoulos B."/>
            <person name="Barry K.W."/>
            <person name="Bonito G."/>
            <person name="Buee M."/>
            <person name="Carver A."/>
            <person name="Chen C."/>
            <person name="Cichocki N."/>
            <person name="Clum A."/>
            <person name="Culley D."/>
            <person name="Crous P.W."/>
            <person name="Fauchery L."/>
            <person name="Girlanda M."/>
            <person name="Hayes R.D."/>
            <person name="Keri Z."/>
            <person name="LaButti K."/>
            <person name="Lipzen A."/>
            <person name="Lombard V."/>
            <person name="Magnuson J."/>
            <person name="Maillard F."/>
            <person name="Murat C."/>
            <person name="Nolan M."/>
            <person name="Ohm R.A."/>
            <person name="Pangilinan J."/>
            <person name="Pereira M.F."/>
            <person name="Perotto S."/>
            <person name="Peter M."/>
            <person name="Pfister S."/>
            <person name="Riley R."/>
            <person name="Sitrit Y."/>
            <person name="Stielow J.B."/>
            <person name="Szollosi G."/>
            <person name="Zifcakova L."/>
            <person name="Stursova M."/>
            <person name="Spatafora J.W."/>
            <person name="Tedersoo L."/>
            <person name="Vaario L.M."/>
            <person name="Yamada A."/>
            <person name="Yan M."/>
            <person name="Wang P."/>
            <person name="Xu J."/>
            <person name="Bruns T."/>
            <person name="Baldrian P."/>
            <person name="Vilgalys R."/>
            <person name="Dunand C."/>
            <person name="Henrissat B."/>
            <person name="Grigoriev I.V."/>
            <person name="Hibbett D."/>
            <person name="Nagy L.G."/>
            <person name="Martin F.M."/>
        </authorList>
    </citation>
    <scope>NUCLEOTIDE SEQUENCE</scope>
    <source>
        <strain evidence="3">UH-Tt-Lm1</strain>
    </source>
</reference>
<accession>A0A9P6L5B4</accession>
<dbReference type="EMBL" id="WIUZ02000009">
    <property type="protein sequence ID" value="KAF9783973.1"/>
    <property type="molecule type" value="Genomic_DNA"/>
</dbReference>
<reference evidence="3" key="2">
    <citation type="submission" date="2020-11" db="EMBL/GenBank/DDBJ databases">
        <authorList>
            <consortium name="DOE Joint Genome Institute"/>
            <person name="Kuo A."/>
            <person name="Miyauchi S."/>
            <person name="Kiss E."/>
            <person name="Drula E."/>
            <person name="Kohler A."/>
            <person name="Sanchez-Garcia M."/>
            <person name="Andreopoulos B."/>
            <person name="Barry K.W."/>
            <person name="Bonito G."/>
            <person name="Buee M."/>
            <person name="Carver A."/>
            <person name="Chen C."/>
            <person name="Cichocki N."/>
            <person name="Clum A."/>
            <person name="Culley D."/>
            <person name="Crous P.W."/>
            <person name="Fauchery L."/>
            <person name="Girlanda M."/>
            <person name="Hayes R."/>
            <person name="Keri Z."/>
            <person name="Labutti K."/>
            <person name="Lipzen A."/>
            <person name="Lombard V."/>
            <person name="Magnuson J."/>
            <person name="Maillard F."/>
            <person name="Morin E."/>
            <person name="Murat C."/>
            <person name="Nolan M."/>
            <person name="Ohm R."/>
            <person name="Pangilinan J."/>
            <person name="Pereira M."/>
            <person name="Perotto S."/>
            <person name="Peter M."/>
            <person name="Riley R."/>
            <person name="Sitrit Y."/>
            <person name="Stielow B."/>
            <person name="Szollosi G."/>
            <person name="Zifcakova L."/>
            <person name="Stursova M."/>
            <person name="Spatafora J.W."/>
            <person name="Tedersoo L."/>
            <person name="Vaario L.-M."/>
            <person name="Yamada A."/>
            <person name="Yan M."/>
            <person name="Wang P."/>
            <person name="Xu J."/>
            <person name="Bruns T."/>
            <person name="Baldrian P."/>
            <person name="Vilgalys R."/>
            <person name="Henrissat B."/>
            <person name="Grigoriev I.V."/>
            <person name="Hibbett D."/>
            <person name="Nagy L.G."/>
            <person name="Martin F.M."/>
        </authorList>
    </citation>
    <scope>NUCLEOTIDE SEQUENCE</scope>
    <source>
        <strain evidence="3">UH-Tt-Lm1</strain>
    </source>
</reference>
<evidence type="ECO:0000313" key="3">
    <source>
        <dbReference type="EMBL" id="KAF9783973.1"/>
    </source>
</evidence>
<gene>
    <name evidence="3" type="ORF">BJ322DRAFT_888718</name>
</gene>
<dbReference type="PANTHER" id="PTHR10039">
    <property type="entry name" value="AMELOGENIN"/>
    <property type="match status" value="1"/>
</dbReference>
<dbReference type="AlphaFoldDB" id="A0A9P6L5B4"/>
<evidence type="ECO:0000313" key="4">
    <source>
        <dbReference type="Proteomes" id="UP000736335"/>
    </source>
</evidence>
<evidence type="ECO:0000256" key="1">
    <source>
        <dbReference type="ARBA" id="ARBA00022737"/>
    </source>
</evidence>
<name>A0A9P6L5B4_9AGAM</name>